<keyword evidence="10" id="KW-1185">Reference proteome</keyword>
<dbReference type="Proteomes" id="UP001359886">
    <property type="component" value="Unassembled WGS sequence"/>
</dbReference>
<evidence type="ECO:0000313" key="10">
    <source>
        <dbReference type="Proteomes" id="UP001359886"/>
    </source>
</evidence>
<keyword evidence="6" id="KW-0998">Cell outer membrane</keyword>
<dbReference type="Pfam" id="PF04348">
    <property type="entry name" value="LppC"/>
    <property type="match status" value="1"/>
</dbReference>
<reference evidence="9 10" key="1">
    <citation type="submission" date="2024-02" db="EMBL/GenBank/DDBJ databases">
        <title>A novel Wenzhouxiangellaceae bacterium, isolated from coastal sediments.</title>
        <authorList>
            <person name="Du Z.-J."/>
            <person name="Ye Y.-Q."/>
            <person name="Zhang X.-Y."/>
        </authorList>
    </citation>
    <scope>NUCLEOTIDE SEQUENCE [LARGE SCALE GENOMIC DNA]</scope>
    <source>
        <strain evidence="9 10">CH-27</strain>
    </source>
</reference>
<dbReference type="GO" id="GO:0009252">
    <property type="term" value="P:peptidoglycan biosynthetic process"/>
    <property type="evidence" value="ECO:0007669"/>
    <property type="project" value="UniProtKB-KW"/>
</dbReference>
<dbReference type="PANTHER" id="PTHR38038:SF1">
    <property type="entry name" value="PENICILLIN-BINDING PROTEIN ACTIVATOR LPOA"/>
    <property type="match status" value="1"/>
</dbReference>
<dbReference type="Gene3D" id="3.40.50.2300">
    <property type="match status" value="2"/>
</dbReference>
<evidence type="ECO:0000256" key="6">
    <source>
        <dbReference type="ARBA" id="ARBA00023237"/>
    </source>
</evidence>
<name>A0AAW9RFJ3_9GAMM</name>
<dbReference type="SUPFAM" id="SSF53822">
    <property type="entry name" value="Periplasmic binding protein-like I"/>
    <property type="match status" value="1"/>
</dbReference>
<dbReference type="InterPro" id="IPR007443">
    <property type="entry name" value="LpoA"/>
</dbReference>
<keyword evidence="4" id="KW-0472">Membrane</keyword>
<dbReference type="InterPro" id="IPR011990">
    <property type="entry name" value="TPR-like_helical_dom_sf"/>
</dbReference>
<dbReference type="GO" id="GO:0008360">
    <property type="term" value="P:regulation of cell shape"/>
    <property type="evidence" value="ECO:0007669"/>
    <property type="project" value="UniProtKB-KW"/>
</dbReference>
<dbReference type="Gene3D" id="1.25.40.650">
    <property type="match status" value="1"/>
</dbReference>
<dbReference type="CDD" id="cd06339">
    <property type="entry name" value="PBP1_YraM_LppC_lipoprotein-like"/>
    <property type="match status" value="1"/>
</dbReference>
<organism evidence="9 10">
    <name type="scientific">Elongatibacter sediminis</name>
    <dbReference type="NCBI Taxonomy" id="3119006"/>
    <lineage>
        <taxon>Bacteria</taxon>
        <taxon>Pseudomonadati</taxon>
        <taxon>Pseudomonadota</taxon>
        <taxon>Gammaproteobacteria</taxon>
        <taxon>Chromatiales</taxon>
        <taxon>Wenzhouxiangellaceae</taxon>
        <taxon>Elongatibacter</taxon>
    </lineage>
</organism>
<dbReference type="GO" id="GO:0030234">
    <property type="term" value="F:enzyme regulator activity"/>
    <property type="evidence" value="ECO:0007669"/>
    <property type="project" value="TreeGrafter"/>
</dbReference>
<evidence type="ECO:0000256" key="2">
    <source>
        <dbReference type="ARBA" id="ARBA00022960"/>
    </source>
</evidence>
<evidence type="ECO:0000256" key="8">
    <source>
        <dbReference type="SAM" id="MobiDB-lite"/>
    </source>
</evidence>
<evidence type="ECO:0000313" key="9">
    <source>
        <dbReference type="EMBL" id="MEJ8569003.1"/>
    </source>
</evidence>
<dbReference type="AlphaFoldDB" id="A0AAW9RFJ3"/>
<evidence type="ECO:0000256" key="5">
    <source>
        <dbReference type="ARBA" id="ARBA00023139"/>
    </source>
</evidence>
<dbReference type="EMBL" id="JAZHOG010000011">
    <property type="protein sequence ID" value="MEJ8569003.1"/>
    <property type="molecule type" value="Genomic_DNA"/>
</dbReference>
<evidence type="ECO:0000256" key="1">
    <source>
        <dbReference type="ARBA" id="ARBA00022729"/>
    </source>
</evidence>
<feature type="region of interest" description="Disordered" evidence="8">
    <location>
        <begin position="616"/>
        <end position="640"/>
    </location>
</feature>
<protein>
    <submittedName>
        <fullName evidence="9">Penicillin-binding protein activator</fullName>
    </submittedName>
</protein>
<accession>A0AAW9RFJ3</accession>
<keyword evidence="1" id="KW-0732">Signal</keyword>
<dbReference type="GO" id="GO:0031241">
    <property type="term" value="C:periplasmic side of cell outer membrane"/>
    <property type="evidence" value="ECO:0007669"/>
    <property type="project" value="TreeGrafter"/>
</dbReference>
<keyword evidence="2" id="KW-0133">Cell shape</keyword>
<dbReference type="PANTHER" id="PTHR38038">
    <property type="entry name" value="PENICILLIN-BINDING PROTEIN ACTIVATOR LPOA"/>
    <property type="match status" value="1"/>
</dbReference>
<sequence length="640" mass="70716">MSSNSNNPSYTFRPLLDRFVFPLLVLVVLASCAGAPPPALDVPAAEDPEAAFAQGRYEEAARAWQREAVTAPAVDADVLRINAANAWILAGQPAAAADALRWVSHEALPEADRARLNLLLADLALRDERAEDAEMLLQDIGPELPFTWQERYQQLLANTRRALARPGSRNLSEARAISQSLSTYQPDRALSLLEALERIPSGELAWRAENPRADREFTGWLDLARVIRAHLVEPEGLESAVDAWKGRHTFHPLTRTEALDLWLRYRQRFTPPPNVAVLLPQSGRYEAAGRAIRDGIVAAYTDRPDGSELHFFAAGDDPLDTPSAYFEAREEGARWIVGPLQPESVQALLNLAGLATPVLALNRLPAGFLPAPGLQGQVYGIALSQEDEVRAIAREMRARGLLRALVLAPESEWGERMAAVFNDEFLRENTEIVASTRYLESENDHSAVLERLLQIDASKARAQRLENTLQMDLNFEPVRRDDIDVIFLAASASQGLLLRPQLRFHSAGRLPVYATSRIYSGVPDRARDQDLDGVRIPITPLQLRADETDTYAALPSVRNGSFAPLYALGRDAWSILPWLELMKRDPDFRFHGASGTYRASPDGNLAREPTFAEFRGGRPVPVPAPDRQAGLRTTMAGAGR</sequence>
<evidence type="ECO:0000256" key="7">
    <source>
        <dbReference type="ARBA" id="ARBA00023288"/>
    </source>
</evidence>
<gene>
    <name evidence="9" type="ORF">V3330_15335</name>
</gene>
<keyword evidence="3" id="KW-0573">Peptidoglycan synthesis</keyword>
<dbReference type="Gene3D" id="1.25.40.10">
    <property type="entry name" value="Tetratricopeptide repeat domain"/>
    <property type="match status" value="1"/>
</dbReference>
<evidence type="ECO:0000256" key="4">
    <source>
        <dbReference type="ARBA" id="ARBA00023136"/>
    </source>
</evidence>
<keyword evidence="5" id="KW-0564">Palmitate</keyword>
<comment type="caution">
    <text evidence="9">The sequence shown here is derived from an EMBL/GenBank/DDBJ whole genome shotgun (WGS) entry which is preliminary data.</text>
</comment>
<dbReference type="InterPro" id="IPR028082">
    <property type="entry name" value="Peripla_BP_I"/>
</dbReference>
<proteinExistence type="predicted"/>
<dbReference type="RefSeq" id="WP_354696328.1">
    <property type="nucleotide sequence ID" value="NZ_JAZHOG010000011.1"/>
</dbReference>
<evidence type="ECO:0000256" key="3">
    <source>
        <dbReference type="ARBA" id="ARBA00022984"/>
    </source>
</evidence>
<keyword evidence="7" id="KW-0449">Lipoprotein</keyword>